<dbReference type="Proteomes" id="UP000281564">
    <property type="component" value="Unassembled WGS sequence"/>
</dbReference>
<sequence length="241" mass="26422">MTDTILIPFELPDHKALSPVLVNDLASLDVVVLGHFAVPEQTPVEAAREQFEAEAQTTLDEIADQFRDVGATARTRLVFGKQRAATIDRVMIEEDCTAELNPASTDGIDRILVPIPAADNVDRLPRFVDILCEDSTREITLFHVAEGEESRDHAEEIVTETREEMLEAGFDADAVDTLVVEGDSHDSEILTVAADYDAVVMYEAQSGLSDHIFGSLPDRIGDETGDPVIVVRRDYDPSATD</sequence>
<dbReference type="Pfam" id="PF00582">
    <property type="entry name" value="Usp"/>
    <property type="match status" value="1"/>
</dbReference>
<proteinExistence type="predicted"/>
<keyword evidence="3" id="KW-1185">Reference proteome</keyword>
<reference evidence="2 3" key="1">
    <citation type="submission" date="2018-06" db="EMBL/GenBank/DDBJ databases">
        <title>Halonotius sp. F13-13 a new haloarchaeeon isolated from a solar saltern from Isla Cristina, Huelva, Spain.</title>
        <authorList>
            <person name="Duran-Viseras A."/>
            <person name="Sanchez-Porro C."/>
            <person name="Ventosa A."/>
        </authorList>
    </citation>
    <scope>NUCLEOTIDE SEQUENCE [LARGE SCALE GENOMIC DNA]</scope>
    <source>
        <strain evidence="2 3">CECT 7525</strain>
    </source>
</reference>
<dbReference type="Gene3D" id="3.40.50.12370">
    <property type="match status" value="1"/>
</dbReference>
<gene>
    <name evidence="2" type="ORF">DP106_13200</name>
</gene>
<evidence type="ECO:0000313" key="2">
    <source>
        <dbReference type="EMBL" id="RJX48072.1"/>
    </source>
</evidence>
<comment type="caution">
    <text evidence="2">The sequence shown here is derived from an EMBL/GenBank/DDBJ whole genome shotgun (WGS) entry which is preliminary data.</text>
</comment>
<name>A0A3A6PXM0_9EURY</name>
<dbReference type="EMBL" id="QMDW01000026">
    <property type="protein sequence ID" value="RJX48072.1"/>
    <property type="molecule type" value="Genomic_DNA"/>
</dbReference>
<dbReference type="SUPFAM" id="SSF52402">
    <property type="entry name" value="Adenine nucleotide alpha hydrolases-like"/>
    <property type="match status" value="1"/>
</dbReference>
<dbReference type="OrthoDB" id="157328at2157"/>
<protein>
    <submittedName>
        <fullName evidence="2">Universal stress protein</fullName>
    </submittedName>
</protein>
<feature type="domain" description="UspA" evidence="1">
    <location>
        <begin position="109"/>
        <end position="232"/>
    </location>
</feature>
<organism evidence="2 3">
    <name type="scientific">Halonotius pteroides</name>
    <dbReference type="NCBI Taxonomy" id="268735"/>
    <lineage>
        <taxon>Archaea</taxon>
        <taxon>Methanobacteriati</taxon>
        <taxon>Methanobacteriota</taxon>
        <taxon>Stenosarchaea group</taxon>
        <taxon>Halobacteria</taxon>
        <taxon>Halobacteriales</taxon>
        <taxon>Haloferacaceae</taxon>
        <taxon>Halonotius</taxon>
    </lineage>
</organism>
<evidence type="ECO:0000259" key="1">
    <source>
        <dbReference type="Pfam" id="PF00582"/>
    </source>
</evidence>
<dbReference type="AlphaFoldDB" id="A0A3A6PXM0"/>
<accession>A0A3A6PXM0</accession>
<dbReference type="RefSeq" id="WP_120086029.1">
    <property type="nucleotide sequence ID" value="NZ_QMDW01000026.1"/>
</dbReference>
<evidence type="ECO:0000313" key="3">
    <source>
        <dbReference type="Proteomes" id="UP000281564"/>
    </source>
</evidence>
<dbReference type="InterPro" id="IPR006016">
    <property type="entry name" value="UspA"/>
</dbReference>